<dbReference type="EMBL" id="ML987190">
    <property type="protein sequence ID" value="KAF2254208.1"/>
    <property type="molecule type" value="Genomic_DNA"/>
</dbReference>
<accession>A0A6A6IVD4</accession>
<dbReference type="OrthoDB" id="1668230at2759"/>
<evidence type="ECO:0000313" key="11">
    <source>
        <dbReference type="EMBL" id="KAF2254208.1"/>
    </source>
</evidence>
<evidence type="ECO:0000256" key="9">
    <source>
        <dbReference type="ARBA" id="ARBA00048679"/>
    </source>
</evidence>
<dbReference type="RefSeq" id="XP_033689212.1">
    <property type="nucleotide sequence ID" value="XM_033824642.1"/>
</dbReference>
<dbReference type="GeneID" id="54577972"/>
<dbReference type="EC" id="2.7.11.1" evidence="3"/>
<evidence type="ECO:0000256" key="3">
    <source>
        <dbReference type="ARBA" id="ARBA00012513"/>
    </source>
</evidence>
<gene>
    <name evidence="11" type="ORF">BU26DRAFT_447009</name>
</gene>
<comment type="catalytic activity">
    <reaction evidence="9">
        <text>L-seryl-[protein] + ATP = O-phospho-L-seryl-[protein] + ADP + H(+)</text>
        <dbReference type="Rhea" id="RHEA:17989"/>
        <dbReference type="Rhea" id="RHEA-COMP:9863"/>
        <dbReference type="Rhea" id="RHEA-COMP:11604"/>
        <dbReference type="ChEBI" id="CHEBI:15378"/>
        <dbReference type="ChEBI" id="CHEBI:29999"/>
        <dbReference type="ChEBI" id="CHEBI:30616"/>
        <dbReference type="ChEBI" id="CHEBI:83421"/>
        <dbReference type="ChEBI" id="CHEBI:456216"/>
        <dbReference type="EC" id="2.7.11.1"/>
    </reaction>
</comment>
<sequence>MEYRTVPLYLPKGVDKVIGFGSSSFIGRVNDDTVLKYPRIAGEQWDTFVIEQRIYKALGSHPRILAFYGLDERGLKLEYATRGTVRNLLRDPNHARSLACRDRIKLCRQAAEAIAYIHTKNVIHCDISTRNFLLDKNLDVKLSDFQGIYVDQNGVVFNGHALENVKSYLPRPSTHSNEKSDLFALGSTLYEIMVGYEPFPELDELDDEEEIEKRYADGRFPALDGVMGGHIIHKCWSLAYNQVNECVEELKALEDRPIS</sequence>
<dbReference type="PANTHER" id="PTHR23257">
    <property type="entry name" value="SERINE-THREONINE PROTEIN KINASE"/>
    <property type="match status" value="1"/>
</dbReference>
<evidence type="ECO:0000256" key="2">
    <source>
        <dbReference type="ARBA" id="ARBA00011534"/>
    </source>
</evidence>
<evidence type="ECO:0000256" key="6">
    <source>
        <dbReference type="ARBA" id="ARBA00030980"/>
    </source>
</evidence>
<keyword evidence="11" id="KW-0418">Kinase</keyword>
<comment type="subunit">
    <text evidence="2">Component of the EKC/KEOPS complex composed of at least BUD32, CGI121, GON7, KAE1 and PCC1; the whole complex dimerizes.</text>
</comment>
<evidence type="ECO:0000256" key="5">
    <source>
        <dbReference type="ARBA" id="ARBA00019973"/>
    </source>
</evidence>
<proteinExistence type="predicted"/>
<dbReference type="InterPro" id="IPR001245">
    <property type="entry name" value="Ser-Thr/Tyr_kinase_cat_dom"/>
</dbReference>
<evidence type="ECO:0000259" key="10">
    <source>
        <dbReference type="PROSITE" id="PS50011"/>
    </source>
</evidence>
<dbReference type="Gene3D" id="1.10.510.10">
    <property type="entry name" value="Transferase(Phosphotransferase) domain 1"/>
    <property type="match status" value="1"/>
</dbReference>
<dbReference type="SUPFAM" id="SSF56112">
    <property type="entry name" value="Protein kinase-like (PK-like)"/>
    <property type="match status" value="1"/>
</dbReference>
<feature type="domain" description="Protein kinase" evidence="10">
    <location>
        <begin position="12"/>
        <end position="259"/>
    </location>
</feature>
<dbReference type="GO" id="GO:0005737">
    <property type="term" value="C:cytoplasm"/>
    <property type="evidence" value="ECO:0007669"/>
    <property type="project" value="TreeGrafter"/>
</dbReference>
<protein>
    <recommendedName>
        <fullName evidence="5">EKC/KEOPS complex subunit BUD32</fullName>
        <ecNumber evidence="3">2.7.11.1</ecNumber>
    </recommendedName>
    <alternativeName>
        <fullName evidence="6 7">Atypical Serine/threonine protein kinase BUD32</fullName>
    </alternativeName>
    <alternativeName>
        <fullName evidence="4">EKC/KEOPS complex subunit bud32</fullName>
    </alternativeName>
</protein>
<dbReference type="GO" id="GO:0005524">
    <property type="term" value="F:ATP binding"/>
    <property type="evidence" value="ECO:0007669"/>
    <property type="project" value="InterPro"/>
</dbReference>
<evidence type="ECO:0000256" key="7">
    <source>
        <dbReference type="ARBA" id="ARBA00033194"/>
    </source>
</evidence>
<dbReference type="GO" id="GO:0004674">
    <property type="term" value="F:protein serine/threonine kinase activity"/>
    <property type="evidence" value="ECO:0007669"/>
    <property type="project" value="UniProtKB-EC"/>
</dbReference>
<evidence type="ECO:0000313" key="12">
    <source>
        <dbReference type="Proteomes" id="UP000800094"/>
    </source>
</evidence>
<comment type="function">
    <text evidence="1">Component of the EKC/KEOPS complex that is required for the formation of a threonylcarbamoyl group on adenosine at position 37 (t(6)A37) in tRNAs that read codons beginning with adenine. The complex is probably involved in the transfer of the threonylcarbamoyl moiety of threonylcarbamoyl-AMP (TC-AMP) to the N6 group of A37. BUD32 has ATPase activity in the context of the EKC/KEOPS complex and likely plays a supporting role to the catalytic subunit KAE1. The EKC/KEOPS complex also promotes both telomere uncapping and telomere elongation. The complex is required for efficient recruitment of transcriptional coactivators.</text>
</comment>
<dbReference type="InterPro" id="IPR008266">
    <property type="entry name" value="Tyr_kinase_AS"/>
</dbReference>
<dbReference type="GO" id="GO:0007165">
    <property type="term" value="P:signal transduction"/>
    <property type="evidence" value="ECO:0007669"/>
    <property type="project" value="TreeGrafter"/>
</dbReference>
<dbReference type="Pfam" id="PF07714">
    <property type="entry name" value="PK_Tyr_Ser-Thr"/>
    <property type="match status" value="1"/>
</dbReference>
<organism evidence="11 12">
    <name type="scientific">Trematosphaeria pertusa</name>
    <dbReference type="NCBI Taxonomy" id="390896"/>
    <lineage>
        <taxon>Eukaryota</taxon>
        <taxon>Fungi</taxon>
        <taxon>Dikarya</taxon>
        <taxon>Ascomycota</taxon>
        <taxon>Pezizomycotina</taxon>
        <taxon>Dothideomycetes</taxon>
        <taxon>Pleosporomycetidae</taxon>
        <taxon>Pleosporales</taxon>
        <taxon>Massarineae</taxon>
        <taxon>Trematosphaeriaceae</taxon>
        <taxon>Trematosphaeria</taxon>
    </lineage>
</organism>
<name>A0A6A6IVD4_9PLEO</name>
<dbReference type="InterPro" id="IPR000719">
    <property type="entry name" value="Prot_kinase_dom"/>
</dbReference>
<keyword evidence="12" id="KW-1185">Reference proteome</keyword>
<keyword evidence="11" id="KW-0808">Transferase</keyword>
<dbReference type="InterPro" id="IPR011009">
    <property type="entry name" value="Kinase-like_dom_sf"/>
</dbReference>
<dbReference type="Proteomes" id="UP000800094">
    <property type="component" value="Unassembled WGS sequence"/>
</dbReference>
<comment type="catalytic activity">
    <reaction evidence="8">
        <text>L-threonyl-[protein] + ATP = O-phospho-L-threonyl-[protein] + ADP + H(+)</text>
        <dbReference type="Rhea" id="RHEA:46608"/>
        <dbReference type="Rhea" id="RHEA-COMP:11060"/>
        <dbReference type="Rhea" id="RHEA-COMP:11605"/>
        <dbReference type="ChEBI" id="CHEBI:15378"/>
        <dbReference type="ChEBI" id="CHEBI:30013"/>
        <dbReference type="ChEBI" id="CHEBI:30616"/>
        <dbReference type="ChEBI" id="CHEBI:61977"/>
        <dbReference type="ChEBI" id="CHEBI:456216"/>
        <dbReference type="EC" id="2.7.11.1"/>
    </reaction>
</comment>
<evidence type="ECO:0000256" key="4">
    <source>
        <dbReference type="ARBA" id="ARBA00013948"/>
    </source>
</evidence>
<dbReference type="PROSITE" id="PS50011">
    <property type="entry name" value="PROTEIN_KINASE_DOM"/>
    <property type="match status" value="1"/>
</dbReference>
<dbReference type="InterPro" id="IPR050167">
    <property type="entry name" value="Ser_Thr_protein_kinase"/>
</dbReference>
<dbReference type="AlphaFoldDB" id="A0A6A6IVD4"/>
<evidence type="ECO:0000256" key="8">
    <source>
        <dbReference type="ARBA" id="ARBA00047899"/>
    </source>
</evidence>
<dbReference type="PANTHER" id="PTHR23257:SF958">
    <property type="entry name" value="SERINE_THREONINE-PROTEIN KINASE WNK4"/>
    <property type="match status" value="1"/>
</dbReference>
<dbReference type="PROSITE" id="PS00109">
    <property type="entry name" value="PROTEIN_KINASE_TYR"/>
    <property type="match status" value="1"/>
</dbReference>
<reference evidence="11" key="1">
    <citation type="journal article" date="2020" name="Stud. Mycol.">
        <title>101 Dothideomycetes genomes: a test case for predicting lifestyles and emergence of pathogens.</title>
        <authorList>
            <person name="Haridas S."/>
            <person name="Albert R."/>
            <person name="Binder M."/>
            <person name="Bloem J."/>
            <person name="Labutti K."/>
            <person name="Salamov A."/>
            <person name="Andreopoulos B."/>
            <person name="Baker S."/>
            <person name="Barry K."/>
            <person name="Bills G."/>
            <person name="Bluhm B."/>
            <person name="Cannon C."/>
            <person name="Castanera R."/>
            <person name="Culley D."/>
            <person name="Daum C."/>
            <person name="Ezra D."/>
            <person name="Gonzalez J."/>
            <person name="Henrissat B."/>
            <person name="Kuo A."/>
            <person name="Liang C."/>
            <person name="Lipzen A."/>
            <person name="Lutzoni F."/>
            <person name="Magnuson J."/>
            <person name="Mondo S."/>
            <person name="Nolan M."/>
            <person name="Ohm R."/>
            <person name="Pangilinan J."/>
            <person name="Park H.-J."/>
            <person name="Ramirez L."/>
            <person name="Alfaro M."/>
            <person name="Sun H."/>
            <person name="Tritt A."/>
            <person name="Yoshinaga Y."/>
            <person name="Zwiers L.-H."/>
            <person name="Turgeon B."/>
            <person name="Goodwin S."/>
            <person name="Spatafora J."/>
            <person name="Crous P."/>
            <person name="Grigoriev I."/>
        </authorList>
    </citation>
    <scope>NUCLEOTIDE SEQUENCE</scope>
    <source>
        <strain evidence="11">CBS 122368</strain>
    </source>
</reference>
<evidence type="ECO:0000256" key="1">
    <source>
        <dbReference type="ARBA" id="ARBA00003747"/>
    </source>
</evidence>